<dbReference type="Pfam" id="PF00282">
    <property type="entry name" value="Pyridoxal_deC"/>
    <property type="match status" value="1"/>
</dbReference>
<protein>
    <submittedName>
        <fullName evidence="8">Diaminobutyrate decarboxylase</fullName>
    </submittedName>
</protein>
<gene>
    <name evidence="8" type="ORF">D7V88_00785</name>
</gene>
<dbReference type="SUPFAM" id="SSF53383">
    <property type="entry name" value="PLP-dependent transferases"/>
    <property type="match status" value="1"/>
</dbReference>
<sequence length="489" mass="52686">MAHRPEDPLPTGPASTEGVWELSEWDAAVDVTVRRLRAYVEDSQLGGSRVTSRRPPAELAQSLSLQSWIREGGMDAGALDDFLETYLSEGTRLHHPGYLAHQCASPDLPAALGDLIHGVTNNAMSLYEMGAAAATVEMAVIDWMLDKVGWAGRTAGGVLVNGGSLANVTALLAARARAFPEAWNTGVPRRTVLLAPASCHLSITRAAAILGLGSDAVVALPCDPIGRVIPSAIPEVVVAQERQGHTVMAVVANACAPATGLYDDLVSIGRICNPRGLWFHVDAAHGGSALLAPTLKRLLTGIELADSVIWDAHKMLRTSTLAAAVLLKDKTDLDRAFRQEADYLFFDDDRGGPDLMMRTVEGAKAQLGLKLFLNLAWRGEAGLGRYVAGRYATAHRLWELVRSRPDFETPFEPQSNVVCFRHRDAQGDPKQVALRDRLIADGRFHLASSMVGGTRWLRATVMAPATDEQTLHALLEAVGLAARQVRDED</sequence>
<keyword evidence="3" id="KW-0210">Decarboxylase</keyword>
<dbReference type="PANTHER" id="PTHR45677">
    <property type="entry name" value="GLUTAMATE DECARBOXYLASE-RELATED"/>
    <property type="match status" value="1"/>
</dbReference>
<organism evidence="8 9">
    <name type="scientific">Corallococcus terminator</name>
    <dbReference type="NCBI Taxonomy" id="2316733"/>
    <lineage>
        <taxon>Bacteria</taxon>
        <taxon>Pseudomonadati</taxon>
        <taxon>Myxococcota</taxon>
        <taxon>Myxococcia</taxon>
        <taxon>Myxococcales</taxon>
        <taxon>Cystobacterineae</taxon>
        <taxon>Myxococcaceae</taxon>
        <taxon>Corallococcus</taxon>
    </lineage>
</organism>
<evidence type="ECO:0000256" key="7">
    <source>
        <dbReference type="RuleBase" id="RU000382"/>
    </source>
</evidence>
<dbReference type="GO" id="GO:0019752">
    <property type="term" value="P:carboxylic acid metabolic process"/>
    <property type="evidence" value="ECO:0007669"/>
    <property type="project" value="InterPro"/>
</dbReference>
<comment type="caution">
    <text evidence="8">The sequence shown here is derived from an EMBL/GenBank/DDBJ whole genome shotgun (WGS) entry which is preliminary data.</text>
</comment>
<evidence type="ECO:0000313" key="8">
    <source>
        <dbReference type="EMBL" id="RKG93857.1"/>
    </source>
</evidence>
<dbReference type="Gene3D" id="3.40.640.10">
    <property type="entry name" value="Type I PLP-dependent aspartate aminotransferase-like (Major domain)"/>
    <property type="match status" value="1"/>
</dbReference>
<keyword evidence="4 6" id="KW-0663">Pyridoxal phosphate</keyword>
<comment type="cofactor">
    <cofactor evidence="1 6 7">
        <name>pyridoxal 5'-phosphate</name>
        <dbReference type="ChEBI" id="CHEBI:597326"/>
    </cofactor>
</comment>
<feature type="modified residue" description="N6-(pyridoxal phosphate)lysine" evidence="6">
    <location>
        <position position="314"/>
    </location>
</feature>
<dbReference type="AlphaFoldDB" id="A0A3A8JDE3"/>
<evidence type="ECO:0000256" key="6">
    <source>
        <dbReference type="PIRSR" id="PIRSR602129-50"/>
    </source>
</evidence>
<evidence type="ECO:0000313" key="9">
    <source>
        <dbReference type="Proteomes" id="UP000268094"/>
    </source>
</evidence>
<keyword evidence="9" id="KW-1185">Reference proteome</keyword>
<dbReference type="GO" id="GO:0030170">
    <property type="term" value="F:pyridoxal phosphate binding"/>
    <property type="evidence" value="ECO:0007669"/>
    <property type="project" value="InterPro"/>
</dbReference>
<dbReference type="EMBL" id="RAVZ01000003">
    <property type="protein sequence ID" value="RKG93857.1"/>
    <property type="molecule type" value="Genomic_DNA"/>
</dbReference>
<dbReference type="RefSeq" id="WP_120538653.1">
    <property type="nucleotide sequence ID" value="NZ_RAVZ01000003.1"/>
</dbReference>
<evidence type="ECO:0000256" key="2">
    <source>
        <dbReference type="ARBA" id="ARBA00009533"/>
    </source>
</evidence>
<evidence type="ECO:0000256" key="1">
    <source>
        <dbReference type="ARBA" id="ARBA00001933"/>
    </source>
</evidence>
<name>A0A3A8JDE3_9BACT</name>
<evidence type="ECO:0000256" key="4">
    <source>
        <dbReference type="ARBA" id="ARBA00022898"/>
    </source>
</evidence>
<dbReference type="PANTHER" id="PTHR45677:SF8">
    <property type="entry name" value="CYSTEINE SULFINIC ACID DECARBOXYLASE"/>
    <property type="match status" value="1"/>
</dbReference>
<dbReference type="InterPro" id="IPR015424">
    <property type="entry name" value="PyrdxlP-dep_Trfase"/>
</dbReference>
<evidence type="ECO:0000256" key="3">
    <source>
        <dbReference type="ARBA" id="ARBA00022793"/>
    </source>
</evidence>
<dbReference type="GO" id="GO:0005737">
    <property type="term" value="C:cytoplasm"/>
    <property type="evidence" value="ECO:0007669"/>
    <property type="project" value="TreeGrafter"/>
</dbReference>
<accession>A0A3A8JDE3</accession>
<reference evidence="9" key="1">
    <citation type="submission" date="2018-09" db="EMBL/GenBank/DDBJ databases">
        <authorList>
            <person name="Livingstone P.G."/>
            <person name="Whitworth D.E."/>
        </authorList>
    </citation>
    <scope>NUCLEOTIDE SEQUENCE [LARGE SCALE GENOMIC DNA]</scope>
    <source>
        <strain evidence="9">CA054A</strain>
    </source>
</reference>
<evidence type="ECO:0000256" key="5">
    <source>
        <dbReference type="ARBA" id="ARBA00023239"/>
    </source>
</evidence>
<dbReference type="Gene3D" id="3.90.1150.170">
    <property type="match status" value="1"/>
</dbReference>
<proteinExistence type="inferred from homology"/>
<dbReference type="Proteomes" id="UP000268094">
    <property type="component" value="Unassembled WGS sequence"/>
</dbReference>
<dbReference type="GO" id="GO:0016831">
    <property type="term" value="F:carboxy-lyase activity"/>
    <property type="evidence" value="ECO:0007669"/>
    <property type="project" value="UniProtKB-KW"/>
</dbReference>
<dbReference type="InterPro" id="IPR002129">
    <property type="entry name" value="PyrdxlP-dep_de-COase"/>
</dbReference>
<dbReference type="InterPro" id="IPR015421">
    <property type="entry name" value="PyrdxlP-dep_Trfase_major"/>
</dbReference>
<dbReference type="OrthoDB" id="9803665at2"/>
<keyword evidence="5 7" id="KW-0456">Lyase</keyword>
<comment type="similarity">
    <text evidence="2 7">Belongs to the group II decarboxylase family.</text>
</comment>